<keyword evidence="5" id="KW-1185">Reference proteome</keyword>
<sequence length="1125" mass="123358">MATSLTGDTNPSASSNLSCSSSQSTTTFSTSFEAGDPQPLATTTPSPSPAGGVELTVTVGGGPAFSPTAKTGVGFTGKRALRYEGRHPVDGTATASVRLFEVDLPVQPETTLSYLIFPELSDDPRQPATYIAIDLAFDDGTRLSELGARDHHGAPATPRGQGESKTLSLDQWNAKRVAVGDVAAGKTIRAILLAYDNPAGPASFGGWIDDVRIGPRRRRSTTDRPSDYVLTTRGTNASAAFSRGNTIPATAVPHGFNFWVPVTDAGSLSWLYEYHRANTDDNRPALQALALSHQPSPWMGDRQTFQVMPSDDPGTPNGDRRARALTFSHDNEVARPHYYSVTFDNGIRAEIAPTDHAAILRFTFTGDVSTLLFDNVTADAHLEIDGAAGVITGYTDVRSPLSTGATRMFLYATVDQPVSSYGRPVGVGERTEAAGYVRFDTTDNKTVTMRIATSLLSIEQAKANLTLEIAPTDTFEDVRERAQRLWDDKLGVLEVENATEDQLVTLYSNLYRLFLYPNSAFENVGTVEEPTFVHAVQSSTTTPPSTPTRTGAPVAPGTVFVNNGFWDTYRTCWPAYALLCPTAAGELVRGFLRQYEDGGWVARWSSPGYADLMVGTSSDVAFADAALRGVPGFDPHLAYEAALKNATVRPPNDHVGRKGFDSAVFLGYPSVESTAEAMSWAMDNHINDFGIAMLARALAERATEPLRSRYLDESVYFLHRSLNYVHLFDPAVGFFQGRYADGRRRLPPEEFDPRIWGFDYTETNAWNMAFHVPHDGAGLAWLYGGPERLEAKLDEFFATPETGDAAVKGSYRTVIHEMVEARDVRMGMYGHSNQPAHHIAYMYAYTPAPWKTQEKVREVLARLYLGSEIGQGYPGDEDNGEMSAWWIFSALGLYPLQVGRPIYVIGSPLFTKAVVHLENGNDLVISAPNNSPENVYVQSVRLNGKPYERTWIEHDVVAAGAVLEFTMGPRPSRWGTGPDSAPPSITTDGGPPRPLVDVTGPGIGQATASDEVDVAALFDNSSSTATRLNPAGFVEYRLPEPRCVEFYTLTSGEPDKDPSAWVLKGSLDGERWEVIDERHGERFPWRCQVRPFRVRRPGAYLRYRFEWADEEPVWLAEIELLTRQE</sequence>
<dbReference type="SUPFAM" id="SSF48208">
    <property type="entry name" value="Six-hairpin glycosidases"/>
    <property type="match status" value="1"/>
</dbReference>
<dbReference type="GO" id="GO:0005829">
    <property type="term" value="C:cytosol"/>
    <property type="evidence" value="ECO:0007669"/>
    <property type="project" value="TreeGrafter"/>
</dbReference>
<organism evidence="4 5">
    <name type="scientific">Thermasporomyces composti</name>
    <dbReference type="NCBI Taxonomy" id="696763"/>
    <lineage>
        <taxon>Bacteria</taxon>
        <taxon>Bacillati</taxon>
        <taxon>Actinomycetota</taxon>
        <taxon>Actinomycetes</taxon>
        <taxon>Propionibacteriales</taxon>
        <taxon>Nocardioidaceae</taxon>
        <taxon>Thermasporomyces</taxon>
    </lineage>
</organism>
<proteinExistence type="predicted"/>
<dbReference type="EMBL" id="QTUC01000001">
    <property type="protein sequence ID" value="REF34765.1"/>
    <property type="molecule type" value="Genomic_DNA"/>
</dbReference>
<accession>A0A3D9V6U9</accession>
<dbReference type="InterPro" id="IPR012939">
    <property type="entry name" value="Glyco_hydro_92"/>
</dbReference>
<dbReference type="InterPro" id="IPR041371">
    <property type="entry name" value="GH92_N"/>
</dbReference>
<dbReference type="InterPro" id="IPR005887">
    <property type="entry name" value="GH92_a_mannosidase_put"/>
</dbReference>
<dbReference type="Gene3D" id="1.20.1610.10">
    <property type="entry name" value="alpha-1,2-mannosidases domains"/>
    <property type="match status" value="1"/>
</dbReference>
<protein>
    <submittedName>
        <fullName evidence="4">Putative alpha-1,2-mannosidase</fullName>
    </submittedName>
</protein>
<gene>
    <name evidence="4" type="ORF">DFJ64_0131</name>
</gene>
<dbReference type="InterPro" id="IPR008928">
    <property type="entry name" value="6-hairpin_glycosidase_sf"/>
</dbReference>
<dbReference type="InterPro" id="IPR014718">
    <property type="entry name" value="GH-type_carb-bd"/>
</dbReference>
<evidence type="ECO:0000313" key="4">
    <source>
        <dbReference type="EMBL" id="REF34765.1"/>
    </source>
</evidence>
<dbReference type="FunFam" id="3.30.2080.10:FF:000001">
    <property type="entry name" value="Alpha-1,2-mannosidase subfamily"/>
    <property type="match status" value="1"/>
</dbReference>
<feature type="compositionally biased region" description="Low complexity" evidence="1">
    <location>
        <begin position="12"/>
        <end position="31"/>
    </location>
</feature>
<dbReference type="PANTHER" id="PTHR12143">
    <property type="entry name" value="PEPTIDE N-GLYCANASE PNGASE -RELATED"/>
    <property type="match status" value="1"/>
</dbReference>
<evidence type="ECO:0000313" key="5">
    <source>
        <dbReference type="Proteomes" id="UP000256485"/>
    </source>
</evidence>
<dbReference type="Pfam" id="PF07971">
    <property type="entry name" value="Glyco_hydro_92"/>
    <property type="match status" value="1"/>
</dbReference>
<dbReference type="GO" id="GO:0030246">
    <property type="term" value="F:carbohydrate binding"/>
    <property type="evidence" value="ECO:0007669"/>
    <property type="project" value="InterPro"/>
</dbReference>
<evidence type="ECO:0000259" key="2">
    <source>
        <dbReference type="Pfam" id="PF07971"/>
    </source>
</evidence>
<dbReference type="InterPro" id="IPR050883">
    <property type="entry name" value="PNGase"/>
</dbReference>
<dbReference type="GO" id="GO:0006516">
    <property type="term" value="P:glycoprotein catabolic process"/>
    <property type="evidence" value="ECO:0007669"/>
    <property type="project" value="TreeGrafter"/>
</dbReference>
<feature type="region of interest" description="Disordered" evidence="1">
    <location>
        <begin position="1"/>
        <end position="53"/>
    </location>
</feature>
<dbReference type="Proteomes" id="UP000256485">
    <property type="component" value="Unassembled WGS sequence"/>
</dbReference>
<dbReference type="Pfam" id="PF17678">
    <property type="entry name" value="Glyco_hydro_92N"/>
    <property type="match status" value="1"/>
</dbReference>
<dbReference type="NCBIfam" id="TIGR01180">
    <property type="entry name" value="aman2_put"/>
    <property type="match status" value="1"/>
</dbReference>
<dbReference type="Gene3D" id="2.70.98.10">
    <property type="match status" value="1"/>
</dbReference>
<feature type="region of interest" description="Disordered" evidence="1">
    <location>
        <begin position="146"/>
        <end position="167"/>
    </location>
</feature>
<feature type="compositionally biased region" description="Low complexity" evidence="1">
    <location>
        <begin position="41"/>
        <end position="53"/>
    </location>
</feature>
<evidence type="ECO:0000259" key="3">
    <source>
        <dbReference type="Pfam" id="PF17678"/>
    </source>
</evidence>
<feature type="domain" description="Glycosyl hydrolase family 92" evidence="2">
    <location>
        <begin position="460"/>
        <end position="969"/>
    </location>
</feature>
<feature type="compositionally biased region" description="Polar residues" evidence="1">
    <location>
        <begin position="1"/>
        <end position="11"/>
    </location>
</feature>
<evidence type="ECO:0000256" key="1">
    <source>
        <dbReference type="SAM" id="MobiDB-lite"/>
    </source>
</evidence>
<reference evidence="4 5" key="1">
    <citation type="submission" date="2018-08" db="EMBL/GenBank/DDBJ databases">
        <title>Sequencing the genomes of 1000 actinobacteria strains.</title>
        <authorList>
            <person name="Klenk H.-P."/>
        </authorList>
    </citation>
    <scope>NUCLEOTIDE SEQUENCE [LARGE SCALE GENOMIC DNA]</scope>
    <source>
        <strain evidence="4 5">DSM 22891</strain>
    </source>
</reference>
<dbReference type="Gene3D" id="3.30.2080.10">
    <property type="entry name" value="GH92 mannosidase domain"/>
    <property type="match status" value="1"/>
</dbReference>
<dbReference type="GO" id="GO:0005975">
    <property type="term" value="P:carbohydrate metabolic process"/>
    <property type="evidence" value="ECO:0007669"/>
    <property type="project" value="InterPro"/>
</dbReference>
<name>A0A3D9V6U9_THECX</name>
<feature type="domain" description="Glycosyl hydrolase family 92 N-terminal" evidence="3">
    <location>
        <begin position="228"/>
        <end position="454"/>
    </location>
</feature>
<feature type="region of interest" description="Disordered" evidence="1">
    <location>
        <begin position="970"/>
        <end position="992"/>
    </location>
</feature>
<dbReference type="AlphaFoldDB" id="A0A3D9V6U9"/>
<dbReference type="Gene3D" id="1.20.1050.60">
    <property type="entry name" value="alpha-1,2-mannosidase"/>
    <property type="match status" value="1"/>
</dbReference>
<dbReference type="GO" id="GO:0000224">
    <property type="term" value="F:peptide-N4-(N-acetyl-beta-glucosaminyl)asparagine amidase activity"/>
    <property type="evidence" value="ECO:0007669"/>
    <property type="project" value="TreeGrafter"/>
</dbReference>
<dbReference type="PANTHER" id="PTHR12143:SF43">
    <property type="entry name" value="PUTATIVE-RELATED"/>
    <property type="match status" value="1"/>
</dbReference>
<comment type="caution">
    <text evidence="4">The sequence shown here is derived from an EMBL/GenBank/DDBJ whole genome shotgun (WGS) entry which is preliminary data.</text>
</comment>